<evidence type="ECO:0000256" key="1">
    <source>
        <dbReference type="SAM" id="Phobius"/>
    </source>
</evidence>
<protein>
    <recommendedName>
        <fullName evidence="4">DUF2238 domain-containing protein</fullName>
    </recommendedName>
</protein>
<evidence type="ECO:0000313" key="2">
    <source>
        <dbReference type="EMBL" id="GAA4869015.1"/>
    </source>
</evidence>
<evidence type="ECO:0000313" key="3">
    <source>
        <dbReference type="Proteomes" id="UP001501323"/>
    </source>
</evidence>
<proteinExistence type="predicted"/>
<keyword evidence="1" id="KW-1133">Transmembrane helix</keyword>
<dbReference type="Proteomes" id="UP001501323">
    <property type="component" value="Unassembled WGS sequence"/>
</dbReference>
<dbReference type="EMBL" id="BAABJY010000002">
    <property type="protein sequence ID" value="GAA4869015.1"/>
    <property type="molecule type" value="Genomic_DNA"/>
</dbReference>
<keyword evidence="3" id="KW-1185">Reference proteome</keyword>
<feature type="transmembrane region" description="Helical" evidence="1">
    <location>
        <begin position="70"/>
        <end position="89"/>
    </location>
</feature>
<keyword evidence="1" id="KW-0472">Membrane</keyword>
<reference evidence="3" key="1">
    <citation type="journal article" date="2019" name="Int. J. Syst. Evol. Microbiol.">
        <title>The Global Catalogue of Microorganisms (GCM) 10K type strain sequencing project: providing services to taxonomists for standard genome sequencing and annotation.</title>
        <authorList>
            <consortium name="The Broad Institute Genomics Platform"/>
            <consortium name="The Broad Institute Genome Sequencing Center for Infectious Disease"/>
            <person name="Wu L."/>
            <person name="Ma J."/>
        </authorList>
    </citation>
    <scope>NUCLEOTIDE SEQUENCE [LARGE SCALE GENOMIC DNA]</scope>
    <source>
        <strain evidence="3">JCM 18392</strain>
    </source>
</reference>
<name>A0ABP9E6Q1_9GAMM</name>
<dbReference type="RefSeq" id="WP_345295529.1">
    <property type="nucleotide sequence ID" value="NZ_BAABJY010000002.1"/>
</dbReference>
<organism evidence="2 3">
    <name type="scientific">Luteimonas vadosa</name>
    <dbReference type="NCBI Taxonomy" id="1165507"/>
    <lineage>
        <taxon>Bacteria</taxon>
        <taxon>Pseudomonadati</taxon>
        <taxon>Pseudomonadota</taxon>
        <taxon>Gammaproteobacteria</taxon>
        <taxon>Lysobacterales</taxon>
        <taxon>Lysobacteraceae</taxon>
        <taxon>Luteimonas</taxon>
    </lineage>
</organism>
<comment type="caution">
    <text evidence="2">The sequence shown here is derived from an EMBL/GenBank/DDBJ whole genome shotgun (WGS) entry which is preliminary data.</text>
</comment>
<accession>A0ABP9E6Q1</accession>
<evidence type="ECO:0008006" key="4">
    <source>
        <dbReference type="Google" id="ProtNLM"/>
    </source>
</evidence>
<keyword evidence="1" id="KW-0812">Transmembrane</keyword>
<gene>
    <name evidence="2" type="ORF">GCM10023332_21970</name>
</gene>
<feature type="transmembrane region" description="Helical" evidence="1">
    <location>
        <begin position="21"/>
        <end position="40"/>
    </location>
</feature>
<feature type="transmembrane region" description="Helical" evidence="1">
    <location>
        <begin position="101"/>
        <end position="123"/>
    </location>
</feature>
<feature type="transmembrane region" description="Helical" evidence="1">
    <location>
        <begin position="46"/>
        <end position="65"/>
    </location>
</feature>
<sequence>MVVAVVVVLQFRSKGLEHTRCAYPLLLATFPVYYWIFAVYASDYTALVREFIAGGAFLAIAYAAYRLRSFATLLLLALGYVAHSAYDFYHDAFFVNPGAPTWWPEFCGSVDFLVGCYVAYLALSWHKRPAAT</sequence>